<proteinExistence type="predicted"/>
<dbReference type="AlphaFoldDB" id="Q9UXS7"/>
<dbReference type="EMBL" id="HE613800">
    <property type="protein sequence ID" value="CCE71255.1"/>
    <property type="molecule type" value="Genomic_DNA"/>
</dbReference>
<protein>
    <submittedName>
        <fullName evidence="1">Uncharacterized protein</fullName>
    </submittedName>
</protein>
<dbReference type="Proteomes" id="UP000000810">
    <property type="component" value="Chromosome"/>
</dbReference>
<reference evidence="1 3" key="4">
    <citation type="journal article" date="2003" name="Mol. Microbiol.">
        <title>An integrated analysis of the genome of the hyperthermophilic archaeon Pyrococcus abyssi.</title>
        <authorList>
            <person name="Cohen G."/>
            <person name="Barbe V."/>
            <person name="Flament D."/>
            <person name="Galperin M."/>
            <person name="Heilig R."/>
            <person name="Ripp R."/>
            <person name="Lecompte O."/>
            <person name="Prieur D."/>
            <person name="Poch O."/>
            <person name="Quellerou J."/>
            <person name="Thierry J.C."/>
            <person name="Van der Oost J."/>
            <person name="Weissenbach J."/>
            <person name="Zivanovic Y."/>
            <person name="Forterre P."/>
        </authorList>
    </citation>
    <scope>NUCLEOTIDE SEQUENCE [LARGE SCALE GENOMIC DNA]</scope>
    <source>
        <strain evidence="3">GE5 / Orsay</strain>
        <strain evidence="1">Orsay</strain>
    </source>
</reference>
<evidence type="ECO:0000313" key="2">
    <source>
        <dbReference type="EMBL" id="CCE71255.1"/>
    </source>
</evidence>
<dbReference type="eggNOG" id="arCOG07111">
    <property type="taxonomic scope" value="Archaea"/>
</dbReference>
<dbReference type="Proteomes" id="UP000009139">
    <property type="component" value="Chromosome"/>
</dbReference>
<dbReference type="HOGENOM" id="CLU_1615377_0_0_2"/>
<reference evidence="1" key="1">
    <citation type="submission" date="1999-07" db="EMBL/GenBank/DDBJ databases">
        <authorList>
            <person name="Genoscope"/>
        </authorList>
    </citation>
    <scope>NUCLEOTIDE SEQUENCE</scope>
    <source>
        <strain evidence="1">Orsay</strain>
    </source>
</reference>
<evidence type="ECO:0000313" key="4">
    <source>
        <dbReference type="Proteomes" id="UP000009139"/>
    </source>
</evidence>
<dbReference type="EMBL" id="AJ248288">
    <property type="protein sequence ID" value="CAB50686.1"/>
    <property type="molecule type" value="Genomic_DNA"/>
</dbReference>
<dbReference type="PIR" id="H75030">
    <property type="entry name" value="H75030"/>
</dbReference>
<sequence>MVSNLIERLMPQEFNVLLKEQLGMYISRDEVAILERAREKNKRIIESLRGTTFDVYLTGHIDFERVVLFYRIAEELEKNGITVYYPAMVVMDPKEKGLLELRIGGSAKVLLVVTDVTSYGTSVDIGFFTHRKFRGEDVKIVVCFTGLEHDLRVMMNHPSSVLVDYFTKDIEDAVLKTVQFVKELRSL</sequence>
<reference evidence="1" key="2">
    <citation type="journal article" date="2000" name="J. Mol. Biol.">
        <title>Archaeal homologs of eukaryotic methylation guide small nucleolar RNAs: lessons from the Pyrococcus genomes.</title>
        <authorList>
            <person name="Gaspin C."/>
            <person name="Cavaille J."/>
            <person name="Erauso G."/>
        </authorList>
    </citation>
    <scope>NUCLEOTIDE SEQUENCE</scope>
    <source>
        <strain evidence="1">Orsay</strain>
    </source>
</reference>
<dbReference type="PATRIC" id="fig|272844.11.peg.1901"/>
<reference evidence="1" key="3">
    <citation type="journal article" date="2001" name="Genome Res.">
        <title>Genome evolution at the genus level: comparison of three complete genomes of hyperthermophilic archaea.</title>
        <authorList>
            <person name="Lecompte O."/>
            <person name="Ripp R."/>
            <person name="Puzos-Barbe V."/>
            <person name="Duprat S."/>
            <person name="Heilig R."/>
            <person name="Dietrich J."/>
            <person name="Thierry J.C."/>
            <person name="Poch O."/>
        </authorList>
    </citation>
    <scope>NUCLEOTIDE SEQUENCE</scope>
    <source>
        <strain evidence="1">Orsay</strain>
    </source>
</reference>
<dbReference type="KEGG" id="pab:PAB1169"/>
<keyword evidence="3" id="KW-1185">Reference proteome</keyword>
<evidence type="ECO:0000313" key="3">
    <source>
        <dbReference type="Proteomes" id="UP000000810"/>
    </source>
</evidence>
<evidence type="ECO:0000313" key="1">
    <source>
        <dbReference type="EMBL" id="CAB50686.1"/>
    </source>
</evidence>
<gene>
    <name evidence="1" type="ordered locus">PAB1169</name>
</gene>
<dbReference type="STRING" id="272844.PAB1169"/>
<accession>Q9UXS7</accession>
<reference evidence="2 4" key="5">
    <citation type="journal article" date="2012" name="Curr. Microbiol.">
        <title>Re-annotation of two hyperthermophilic archaea Pyrococcus abyssi GE5 and Pyrococcus furiosus DSM 3638.</title>
        <authorList>
            <person name="Gao J."/>
            <person name="Wang J."/>
        </authorList>
    </citation>
    <scope>GENOME REANNOTATION</scope>
    <source>
        <strain evidence="2">GE5</strain>
        <strain evidence="4">GE5 / Orsay</strain>
    </source>
</reference>
<organism evidence="1 3">
    <name type="scientific">Pyrococcus abyssi (strain GE5 / Orsay)</name>
    <dbReference type="NCBI Taxonomy" id="272844"/>
    <lineage>
        <taxon>Archaea</taxon>
        <taxon>Methanobacteriati</taxon>
        <taxon>Methanobacteriota</taxon>
        <taxon>Thermococci</taxon>
        <taxon>Thermococcales</taxon>
        <taxon>Thermococcaceae</taxon>
        <taxon>Pyrococcus</taxon>
    </lineage>
</organism>
<name>Q9UXS7_PYRAB</name>